<sequence>MTTPTANPTERQWLASLQRALRVLVHSNLFISLATMSVVVTTVVLADLPLEALPLFIVFGATLFVYTVNRFTDLEEDEANVPERASFTKRYGRFLLALAVGCYVVAIAVAVSQGLPGAVYLLLPLVVAILYSVGGVKELFLVKNGFVGLAWGAIPLGVGYYSQQLWTLEILVITGYVTAMITVAAVIFDVKDIPGDRAEGIATVPNRLGPAATRRYSQVANVAIGVAVVALVVGTGLSLEFLALLAMNGYVAAYIPFATPERGPLYYGFVVDGEHVFLAAVVLALEWLVW</sequence>
<comment type="subcellular location">
    <subcellularLocation>
        <location evidence="1">Cell membrane</location>
        <topology evidence="1">Multi-pass membrane protein</topology>
    </subcellularLocation>
</comment>
<gene>
    <name evidence="7" type="ORF">BB347_05575</name>
    <name evidence="8" type="ORF">SAMN05421809_2197</name>
</gene>
<dbReference type="PANTHER" id="PTHR42723:SF1">
    <property type="entry name" value="CHLOROPHYLL SYNTHASE, CHLOROPLASTIC"/>
    <property type="match status" value="1"/>
</dbReference>
<dbReference type="EMBL" id="CP019327">
    <property type="protein sequence ID" value="APX96132.1"/>
    <property type="molecule type" value="Genomic_DNA"/>
</dbReference>
<evidence type="ECO:0000256" key="1">
    <source>
        <dbReference type="ARBA" id="ARBA00004651"/>
    </source>
</evidence>
<proteinExistence type="predicted"/>
<keyword evidence="8" id="KW-0808">Transferase</keyword>
<keyword evidence="4 5" id="KW-0472">Membrane</keyword>
<reference evidence="8 9" key="2">
    <citation type="submission" date="2017-01" db="EMBL/GenBank/DDBJ databases">
        <authorList>
            <person name="Mah S.A."/>
            <person name="Swanson W.J."/>
            <person name="Moy G.W."/>
            <person name="Vacquier V.D."/>
        </authorList>
    </citation>
    <scope>NUCLEOTIDE SEQUENCE [LARGE SCALE GENOMIC DNA]</scope>
    <source>
        <strain evidence="8 9">CGMCC 1.8909</strain>
    </source>
</reference>
<keyword evidence="3 5" id="KW-1133">Transmembrane helix</keyword>
<dbReference type="PANTHER" id="PTHR42723">
    <property type="entry name" value="CHLOROPHYLL SYNTHASE"/>
    <property type="match status" value="1"/>
</dbReference>
<dbReference type="InterPro" id="IPR000537">
    <property type="entry name" value="UbiA_prenyltransferase"/>
</dbReference>
<evidence type="ECO:0000256" key="5">
    <source>
        <dbReference type="SAM" id="Phobius"/>
    </source>
</evidence>
<dbReference type="OrthoDB" id="293340at2157"/>
<evidence type="ECO:0000259" key="6">
    <source>
        <dbReference type="PROSITE" id="PS50003"/>
    </source>
</evidence>
<protein>
    <submittedName>
        <fullName evidence="7 8">Prenyltransferase</fullName>
    </submittedName>
</protein>
<evidence type="ECO:0000256" key="4">
    <source>
        <dbReference type="ARBA" id="ARBA00023136"/>
    </source>
</evidence>
<dbReference type="GeneID" id="30955392"/>
<dbReference type="Proteomes" id="UP000187321">
    <property type="component" value="Chromosome"/>
</dbReference>
<dbReference type="Proteomes" id="UP000185687">
    <property type="component" value="Unassembled WGS sequence"/>
</dbReference>
<keyword evidence="2 5" id="KW-0812">Transmembrane</keyword>
<dbReference type="KEGG" id="hda:BB347_05575"/>
<feature type="transmembrane region" description="Helical" evidence="5">
    <location>
        <begin position="52"/>
        <end position="71"/>
    </location>
</feature>
<name>A0A1N7DRR9_9EURY</name>
<keyword evidence="9" id="KW-1185">Reference proteome</keyword>
<feature type="transmembrane region" description="Helical" evidence="5">
    <location>
        <begin position="117"/>
        <end position="134"/>
    </location>
</feature>
<feature type="transmembrane region" description="Helical" evidence="5">
    <location>
        <begin position="21"/>
        <end position="46"/>
    </location>
</feature>
<evidence type="ECO:0000313" key="10">
    <source>
        <dbReference type="Proteomes" id="UP000187321"/>
    </source>
</evidence>
<dbReference type="PROSITE" id="PS50003">
    <property type="entry name" value="PH_DOMAIN"/>
    <property type="match status" value="1"/>
</dbReference>
<dbReference type="RefSeq" id="WP_076581876.1">
    <property type="nucleotide sequence ID" value="NZ_CP019327.1"/>
</dbReference>
<reference evidence="7 10" key="1">
    <citation type="submission" date="2017-01" db="EMBL/GenBank/DDBJ databases">
        <title>Complete genome sequence of Haloterrigena daqingensis type strain (JX313T).</title>
        <authorList>
            <person name="Shuang W."/>
        </authorList>
    </citation>
    <scope>NUCLEOTIDE SEQUENCE [LARGE SCALE GENOMIC DNA]</scope>
    <source>
        <strain evidence="7 10">JX313</strain>
    </source>
</reference>
<feature type="transmembrane region" description="Helical" evidence="5">
    <location>
        <begin position="222"/>
        <end position="245"/>
    </location>
</feature>
<accession>A0A1N7DRR9</accession>
<dbReference type="GO" id="GO:0005886">
    <property type="term" value="C:plasma membrane"/>
    <property type="evidence" value="ECO:0007669"/>
    <property type="project" value="UniProtKB-SubCell"/>
</dbReference>
<dbReference type="InterPro" id="IPR050475">
    <property type="entry name" value="Prenyltransferase_related"/>
</dbReference>
<feature type="transmembrane region" description="Helical" evidence="5">
    <location>
        <begin position="91"/>
        <end position="111"/>
    </location>
</feature>
<evidence type="ECO:0000313" key="7">
    <source>
        <dbReference type="EMBL" id="APX96132.1"/>
    </source>
</evidence>
<dbReference type="EMBL" id="FTNP01000003">
    <property type="protein sequence ID" value="SIR78489.1"/>
    <property type="molecule type" value="Genomic_DNA"/>
</dbReference>
<feature type="transmembrane region" description="Helical" evidence="5">
    <location>
        <begin position="265"/>
        <end position="289"/>
    </location>
</feature>
<dbReference type="Pfam" id="PF01040">
    <property type="entry name" value="UbiA"/>
    <property type="match status" value="1"/>
</dbReference>
<dbReference type="InterPro" id="IPR001849">
    <property type="entry name" value="PH_domain"/>
</dbReference>
<dbReference type="STRING" id="588898.BB347_05575"/>
<dbReference type="InterPro" id="IPR044878">
    <property type="entry name" value="UbiA_sf"/>
</dbReference>
<feature type="transmembrane region" description="Helical" evidence="5">
    <location>
        <begin position="168"/>
        <end position="188"/>
    </location>
</feature>
<organism evidence="8 9">
    <name type="scientific">Natronorubrum daqingense</name>
    <dbReference type="NCBI Taxonomy" id="588898"/>
    <lineage>
        <taxon>Archaea</taxon>
        <taxon>Methanobacteriati</taxon>
        <taxon>Methanobacteriota</taxon>
        <taxon>Stenosarchaea group</taxon>
        <taxon>Halobacteria</taxon>
        <taxon>Halobacteriales</taxon>
        <taxon>Natrialbaceae</taxon>
        <taxon>Natronorubrum</taxon>
    </lineage>
</organism>
<feature type="domain" description="PH" evidence="6">
    <location>
        <begin position="1"/>
        <end position="22"/>
    </location>
</feature>
<dbReference type="GO" id="GO:0016765">
    <property type="term" value="F:transferase activity, transferring alkyl or aryl (other than methyl) groups"/>
    <property type="evidence" value="ECO:0007669"/>
    <property type="project" value="InterPro"/>
</dbReference>
<dbReference type="AlphaFoldDB" id="A0A1N7DRR9"/>
<dbReference type="Gene3D" id="1.10.357.140">
    <property type="entry name" value="UbiA prenyltransferase"/>
    <property type="match status" value="1"/>
</dbReference>
<evidence type="ECO:0000256" key="3">
    <source>
        <dbReference type="ARBA" id="ARBA00022989"/>
    </source>
</evidence>
<feature type="transmembrane region" description="Helical" evidence="5">
    <location>
        <begin position="141"/>
        <end position="162"/>
    </location>
</feature>
<evidence type="ECO:0000313" key="8">
    <source>
        <dbReference type="EMBL" id="SIR78489.1"/>
    </source>
</evidence>
<evidence type="ECO:0000313" key="9">
    <source>
        <dbReference type="Proteomes" id="UP000185687"/>
    </source>
</evidence>
<evidence type="ECO:0000256" key="2">
    <source>
        <dbReference type="ARBA" id="ARBA00022692"/>
    </source>
</evidence>